<dbReference type="AlphaFoldDB" id="V8CRH1"/>
<dbReference type="Pfam" id="PF07719">
    <property type="entry name" value="TPR_2"/>
    <property type="match status" value="1"/>
</dbReference>
<evidence type="ECO:0000256" key="1">
    <source>
        <dbReference type="ARBA" id="ARBA00022737"/>
    </source>
</evidence>
<dbReference type="PANTHER" id="PTHR44943:SF8">
    <property type="entry name" value="TPR REPEAT-CONTAINING PROTEIN MJ0263"/>
    <property type="match status" value="1"/>
</dbReference>
<evidence type="ECO:0000256" key="2">
    <source>
        <dbReference type="ARBA" id="ARBA00022803"/>
    </source>
</evidence>
<dbReference type="SMART" id="SM00028">
    <property type="entry name" value="TPR"/>
    <property type="match status" value="3"/>
</dbReference>
<sequence>MFRSLVISIFILFASPSSAQYNIKRLMEEGRSSLNNGYYIISLDIFRRIVALKPNLYEAWYLMALSKYHLEDYKGAYEDCQKALELQPYIADIYDLYGLICIHEEKYDNAVDAYTKAIKINSDNQELWFNRAYCLYMKGSLREASLQLSSILKRWPDLSVAQTLLNDIKSGRKPIRKTSQDTESKYLKFSPSKSVPWLLRWKDKGLR</sequence>
<dbReference type="InterPro" id="IPR011990">
    <property type="entry name" value="TPR-like_helical_dom_sf"/>
</dbReference>
<dbReference type="OrthoDB" id="712930at2"/>
<proteinExistence type="predicted"/>
<dbReference type="InterPro" id="IPR019734">
    <property type="entry name" value="TPR_rpt"/>
</dbReference>
<dbReference type="Pfam" id="PF13414">
    <property type="entry name" value="TPR_11"/>
    <property type="match status" value="1"/>
</dbReference>
<evidence type="ECO:0000313" key="4">
    <source>
        <dbReference type="EMBL" id="ETD29958.1"/>
    </source>
</evidence>
<dbReference type="InterPro" id="IPR051685">
    <property type="entry name" value="Ycf3/AcsC/BcsC/TPR_MFPF"/>
</dbReference>
<dbReference type="PROSITE" id="PS50005">
    <property type="entry name" value="TPR"/>
    <property type="match status" value="2"/>
</dbReference>
<gene>
    <name evidence="4" type="ORF">HMPREF1173_00142</name>
</gene>
<evidence type="ECO:0000256" key="3">
    <source>
        <dbReference type="PROSITE-ProRule" id="PRU00339"/>
    </source>
</evidence>
<dbReference type="EMBL" id="AZJH01000001">
    <property type="protein sequence ID" value="ETD29958.1"/>
    <property type="molecule type" value="Genomic_DNA"/>
</dbReference>
<keyword evidence="5" id="KW-1185">Reference proteome</keyword>
<dbReference type="HOGENOM" id="CLU_116254_0_0_10"/>
<dbReference type="PATRIC" id="fig|1073366.3.peg.142"/>
<dbReference type="Gene3D" id="1.25.40.10">
    <property type="entry name" value="Tetratricopeptide repeat domain"/>
    <property type="match status" value="1"/>
</dbReference>
<dbReference type="RefSeq" id="WP_023924699.1">
    <property type="nucleotide sequence ID" value="NZ_KI669419.1"/>
</dbReference>
<feature type="repeat" description="TPR" evidence="3">
    <location>
        <begin position="91"/>
        <end position="124"/>
    </location>
</feature>
<accession>V8CRH1</accession>
<name>V8CRH1_9BACT</name>
<dbReference type="Proteomes" id="UP000018727">
    <property type="component" value="Unassembled WGS sequence"/>
</dbReference>
<keyword evidence="2 3" id="KW-0802">TPR repeat</keyword>
<organism evidence="4 5">
    <name type="scientific">Prevotella nigrescens CC14M</name>
    <dbReference type="NCBI Taxonomy" id="1073366"/>
    <lineage>
        <taxon>Bacteria</taxon>
        <taxon>Pseudomonadati</taxon>
        <taxon>Bacteroidota</taxon>
        <taxon>Bacteroidia</taxon>
        <taxon>Bacteroidales</taxon>
        <taxon>Prevotellaceae</taxon>
        <taxon>Prevotella</taxon>
    </lineage>
</organism>
<protein>
    <submittedName>
        <fullName evidence="4">Uncharacterized protein</fullName>
    </submittedName>
</protein>
<dbReference type="PANTHER" id="PTHR44943">
    <property type="entry name" value="CELLULOSE SYNTHASE OPERON PROTEIN C"/>
    <property type="match status" value="1"/>
</dbReference>
<evidence type="ECO:0000313" key="5">
    <source>
        <dbReference type="Proteomes" id="UP000018727"/>
    </source>
</evidence>
<reference evidence="4 5" key="1">
    <citation type="submission" date="2013-10" db="EMBL/GenBank/DDBJ databases">
        <title>The Genome Sequence of Prevotella nigrescens CC14M.</title>
        <authorList>
            <consortium name="The Broad Institute Genomics Platform"/>
            <person name="Earl A."/>
            <person name="Allen-Vercoe E."/>
            <person name="Daigneault M."/>
            <person name="Young S.K."/>
            <person name="Zeng Q."/>
            <person name="Gargeya S."/>
            <person name="Fitzgerald M."/>
            <person name="Abouelleil A."/>
            <person name="Alvarado L."/>
            <person name="Chapman S.B."/>
            <person name="Gainer-Dewar J."/>
            <person name="Goldberg J."/>
            <person name="Griggs A."/>
            <person name="Gujja S."/>
            <person name="Hansen M."/>
            <person name="Howarth C."/>
            <person name="Imamovic A."/>
            <person name="Ireland A."/>
            <person name="Larimer J."/>
            <person name="McCowan C."/>
            <person name="Murphy C."/>
            <person name="Pearson M."/>
            <person name="Poon T.W."/>
            <person name="Priest M."/>
            <person name="Roberts A."/>
            <person name="Saif S."/>
            <person name="Shea T."/>
            <person name="Sykes S."/>
            <person name="Wortman J."/>
            <person name="Nusbaum C."/>
            <person name="Birren B."/>
        </authorList>
    </citation>
    <scope>NUCLEOTIDE SEQUENCE [LARGE SCALE GENOMIC DNA]</scope>
    <source>
        <strain evidence="4 5">CC14M</strain>
    </source>
</reference>
<dbReference type="InterPro" id="IPR013105">
    <property type="entry name" value="TPR_2"/>
</dbReference>
<keyword evidence="1" id="KW-0677">Repeat</keyword>
<comment type="caution">
    <text evidence="4">The sequence shown here is derived from an EMBL/GenBank/DDBJ whole genome shotgun (WGS) entry which is preliminary data.</text>
</comment>
<feature type="repeat" description="TPR" evidence="3">
    <location>
        <begin position="57"/>
        <end position="90"/>
    </location>
</feature>
<dbReference type="SUPFAM" id="SSF48452">
    <property type="entry name" value="TPR-like"/>
    <property type="match status" value="1"/>
</dbReference>